<comment type="similarity">
    <text evidence="1 4">Belongs to the short-chain dehydrogenases/reductases (SDR) family.</text>
</comment>
<dbReference type="CDD" id="cd05233">
    <property type="entry name" value="SDR_c"/>
    <property type="match status" value="1"/>
</dbReference>
<dbReference type="NCBIfam" id="NF009093">
    <property type="entry name" value="PRK12429.1"/>
    <property type="match status" value="1"/>
</dbReference>
<gene>
    <name evidence="5" type="ORF">PPL_10476</name>
</gene>
<evidence type="ECO:0000313" key="6">
    <source>
        <dbReference type="Proteomes" id="UP000001396"/>
    </source>
</evidence>
<dbReference type="STRING" id="670386.D3BR72"/>
<comment type="catalytic activity">
    <reaction evidence="3">
        <text>a (3R)-hydroxyacyl-[ACP] + NADP(+) = a 3-oxoacyl-[ACP] + NADPH + H(+)</text>
        <dbReference type="Rhea" id="RHEA:17397"/>
        <dbReference type="Rhea" id="RHEA-COMP:9916"/>
        <dbReference type="Rhea" id="RHEA-COMP:9945"/>
        <dbReference type="ChEBI" id="CHEBI:15378"/>
        <dbReference type="ChEBI" id="CHEBI:57783"/>
        <dbReference type="ChEBI" id="CHEBI:58349"/>
        <dbReference type="ChEBI" id="CHEBI:78776"/>
        <dbReference type="ChEBI" id="CHEBI:78827"/>
        <dbReference type="EC" id="1.1.1.100"/>
    </reaction>
</comment>
<dbReference type="PRINTS" id="PR00081">
    <property type="entry name" value="GDHRDH"/>
</dbReference>
<evidence type="ECO:0000313" key="5">
    <source>
        <dbReference type="EMBL" id="EFA75904.1"/>
    </source>
</evidence>
<dbReference type="EMBL" id="ADBJ01000050">
    <property type="protein sequence ID" value="EFA75904.1"/>
    <property type="molecule type" value="Genomic_DNA"/>
</dbReference>
<dbReference type="FunCoup" id="D3BR72">
    <property type="interactions" value="6"/>
</dbReference>
<dbReference type="GO" id="GO:0032787">
    <property type="term" value="P:monocarboxylic acid metabolic process"/>
    <property type="evidence" value="ECO:0007669"/>
    <property type="project" value="UniProtKB-ARBA"/>
</dbReference>
<dbReference type="PRINTS" id="PR00080">
    <property type="entry name" value="SDRFAMILY"/>
</dbReference>
<dbReference type="InterPro" id="IPR050259">
    <property type="entry name" value="SDR"/>
</dbReference>
<dbReference type="OMA" id="SMTTEHW"/>
<evidence type="ECO:0000256" key="4">
    <source>
        <dbReference type="RuleBase" id="RU000363"/>
    </source>
</evidence>
<dbReference type="InterPro" id="IPR020904">
    <property type="entry name" value="Sc_DH/Rdtase_CS"/>
</dbReference>
<dbReference type="AlphaFoldDB" id="D3BR72"/>
<dbReference type="PROSITE" id="PS00061">
    <property type="entry name" value="ADH_SHORT"/>
    <property type="match status" value="1"/>
</dbReference>
<dbReference type="PANTHER" id="PTHR42879">
    <property type="entry name" value="3-OXOACYL-(ACYL-CARRIER-PROTEIN) REDUCTASE"/>
    <property type="match status" value="1"/>
</dbReference>
<organism evidence="5 6">
    <name type="scientific">Heterostelium pallidum (strain ATCC 26659 / Pp 5 / PN500)</name>
    <name type="common">Cellular slime mold</name>
    <name type="synonym">Polysphondylium pallidum</name>
    <dbReference type="NCBI Taxonomy" id="670386"/>
    <lineage>
        <taxon>Eukaryota</taxon>
        <taxon>Amoebozoa</taxon>
        <taxon>Evosea</taxon>
        <taxon>Eumycetozoa</taxon>
        <taxon>Dictyostelia</taxon>
        <taxon>Acytosteliales</taxon>
        <taxon>Acytosteliaceae</taxon>
        <taxon>Heterostelium</taxon>
    </lineage>
</organism>
<dbReference type="GeneID" id="31365945"/>
<dbReference type="GO" id="GO:0004316">
    <property type="term" value="F:3-oxoacyl-[acyl-carrier-protein] reductase (NADPH) activity"/>
    <property type="evidence" value="ECO:0007669"/>
    <property type="project" value="UniProtKB-EC"/>
</dbReference>
<proteinExistence type="inferred from homology"/>
<dbReference type="InterPro" id="IPR036291">
    <property type="entry name" value="NAD(P)-bd_dom_sf"/>
</dbReference>
<dbReference type="Gene3D" id="3.40.50.720">
    <property type="entry name" value="NAD(P)-binding Rossmann-like Domain"/>
    <property type="match status" value="1"/>
</dbReference>
<dbReference type="Pfam" id="PF00106">
    <property type="entry name" value="adh_short"/>
    <property type="match status" value="1"/>
</dbReference>
<keyword evidence="6" id="KW-1185">Reference proteome</keyword>
<dbReference type="InParanoid" id="D3BR72"/>
<evidence type="ECO:0000256" key="3">
    <source>
        <dbReference type="ARBA" id="ARBA00048508"/>
    </source>
</evidence>
<evidence type="ECO:0000256" key="1">
    <source>
        <dbReference type="ARBA" id="ARBA00006484"/>
    </source>
</evidence>
<dbReference type="RefSeq" id="XP_020428038.1">
    <property type="nucleotide sequence ID" value="XM_020581251.1"/>
</dbReference>
<sequence length="314" mass="34073">MFSLTKQILFKSSTVKNVVGNLMYNASSSVVRSYSSVNNNNNNSNNSDASPLRRMNNKVCFVTGGAAGIGLGIVERFLKEGGKVAVADLNGQLASDVATKLDKQYPGSVIAIKADITQEEDVRQGIEKTVAKFGGLDVVVSNAGFQHIEALEDLPLEMWKKMLAVHLDGSFLCAKHAIRQFKKDTVRGGSIIFIGSVHSKVASDLKSPYVTAKHGLEGLNRSVAREAAKYNVRSNLLCPGFVRTALVERQIPQIAERMGISEDQVIKSVMLKDTLDGEFTSFEDVNEVAVTFVHMPSKALTGQSVIVSHGWVLE</sequence>
<name>D3BR72_HETP5</name>
<dbReference type="SUPFAM" id="SSF51735">
    <property type="entry name" value="NAD(P)-binding Rossmann-fold domains"/>
    <property type="match status" value="1"/>
</dbReference>
<protein>
    <recommendedName>
        <fullName evidence="2">3-oxoacyl-[acyl-carrier-protein] reductase</fullName>
        <ecNumber evidence="2">1.1.1.100</ecNumber>
    </recommendedName>
</protein>
<dbReference type="EC" id="1.1.1.100" evidence="2"/>
<dbReference type="FunFam" id="3.40.50.720:FF:000084">
    <property type="entry name" value="Short-chain dehydrogenase reductase"/>
    <property type="match status" value="1"/>
</dbReference>
<comment type="caution">
    <text evidence="5">The sequence shown here is derived from an EMBL/GenBank/DDBJ whole genome shotgun (WGS) entry which is preliminary data.</text>
</comment>
<reference evidence="5 6" key="1">
    <citation type="journal article" date="2011" name="Genome Res.">
        <title>Phylogeny-wide analysis of social amoeba genomes highlights ancient origins for complex intercellular communication.</title>
        <authorList>
            <person name="Heidel A.J."/>
            <person name="Lawal H.M."/>
            <person name="Felder M."/>
            <person name="Schilde C."/>
            <person name="Helps N.R."/>
            <person name="Tunggal B."/>
            <person name="Rivero F."/>
            <person name="John U."/>
            <person name="Schleicher M."/>
            <person name="Eichinger L."/>
            <person name="Platzer M."/>
            <person name="Noegel A.A."/>
            <person name="Schaap P."/>
            <person name="Gloeckner G."/>
        </authorList>
    </citation>
    <scope>NUCLEOTIDE SEQUENCE [LARGE SCALE GENOMIC DNA]</scope>
    <source>
        <strain evidence="6">ATCC 26659 / Pp 5 / PN500</strain>
    </source>
</reference>
<evidence type="ECO:0000256" key="2">
    <source>
        <dbReference type="ARBA" id="ARBA00012948"/>
    </source>
</evidence>
<dbReference type="InterPro" id="IPR002347">
    <property type="entry name" value="SDR_fam"/>
</dbReference>
<dbReference type="PANTHER" id="PTHR42879:SF2">
    <property type="entry name" value="3-OXOACYL-[ACYL-CARRIER-PROTEIN] REDUCTASE FABG"/>
    <property type="match status" value="1"/>
</dbReference>
<dbReference type="Proteomes" id="UP000001396">
    <property type="component" value="Unassembled WGS sequence"/>
</dbReference>
<accession>D3BR72</accession>